<name>A0AAD7H7T6_9AGAR</name>
<dbReference type="InterPro" id="IPR040151">
    <property type="entry name" value="Gfd2/YDR514C-like"/>
</dbReference>
<protein>
    <recommendedName>
        <fullName evidence="2">Gfd2/YDR514C-like C-terminal domain-containing protein</fullName>
    </recommendedName>
</protein>
<evidence type="ECO:0000259" key="2">
    <source>
        <dbReference type="Pfam" id="PF21762"/>
    </source>
</evidence>
<evidence type="ECO:0000313" key="4">
    <source>
        <dbReference type="Proteomes" id="UP001215598"/>
    </source>
</evidence>
<feature type="domain" description="Gfd2/YDR514C-like C-terminal" evidence="2">
    <location>
        <begin position="156"/>
        <end position="297"/>
    </location>
</feature>
<keyword evidence="4" id="KW-1185">Reference proteome</keyword>
<sequence length="550" mass="59136">MSDFTLVDPRGWEYDLHSVYSAYTGYFQLHNIPWYDRSWGPLFSTFEDFLAFSWPVITVTDVWTGRAHIVTRLTSIGAFLKMIKTRFGETLPQAPNILQVSPFETTTRHLRTVSDYASYKKLHSTLPAAVLSALKLRVRAGEPKAIRELWAARDRTFLAIDFEWSERNEKSCLEWGYAAVRCGHLEALGHWPPVPDANYRKGHYIVAEYVDKVVNKHCPTHPWEYAFGESHVCPKAKLPQIIQAMISSLASPDSETIPNTLVLVAHGISGDLARMEEMRIKLPHNMLILDTASFERSLFAAGHRPAMVDPHTSSPGNPKARTHGSMLSLENVLRSLPAPAASPSGSGSGSPGLGKTPPMQIQIPIPPQQLLQAPTVHGVFPQQGALVPGVTLHNAGNDAFLGLYALQLLLEPTGTQAPVPLTANMRGGGGGARPVSGYGMNGAPFVGGSSMFMPGYGDRLSGDFAQMQLGVQPPPFVRQTSGSRSPGPEKAARPVSMLRSPSKGDVVGGAIGGGGGGGHGSGNPWGGTGTWNGNGATRGYRRLSAVPGKG</sequence>
<evidence type="ECO:0000256" key="1">
    <source>
        <dbReference type="SAM" id="MobiDB-lite"/>
    </source>
</evidence>
<feature type="region of interest" description="Disordered" evidence="1">
    <location>
        <begin position="337"/>
        <end position="361"/>
    </location>
</feature>
<dbReference type="AlphaFoldDB" id="A0AAD7H7T6"/>
<feature type="compositionally biased region" description="Gly residues" evidence="1">
    <location>
        <begin position="506"/>
        <end position="532"/>
    </location>
</feature>
<proteinExistence type="predicted"/>
<dbReference type="Proteomes" id="UP001215598">
    <property type="component" value="Unassembled WGS sequence"/>
</dbReference>
<comment type="caution">
    <text evidence="3">The sequence shown here is derived from an EMBL/GenBank/DDBJ whole genome shotgun (WGS) entry which is preliminary data.</text>
</comment>
<reference evidence="3" key="1">
    <citation type="submission" date="2023-03" db="EMBL/GenBank/DDBJ databases">
        <title>Massive genome expansion in bonnet fungi (Mycena s.s.) driven by repeated elements and novel gene families across ecological guilds.</title>
        <authorList>
            <consortium name="Lawrence Berkeley National Laboratory"/>
            <person name="Harder C.B."/>
            <person name="Miyauchi S."/>
            <person name="Viragh M."/>
            <person name="Kuo A."/>
            <person name="Thoen E."/>
            <person name="Andreopoulos B."/>
            <person name="Lu D."/>
            <person name="Skrede I."/>
            <person name="Drula E."/>
            <person name="Henrissat B."/>
            <person name="Morin E."/>
            <person name="Kohler A."/>
            <person name="Barry K."/>
            <person name="LaButti K."/>
            <person name="Morin E."/>
            <person name="Salamov A."/>
            <person name="Lipzen A."/>
            <person name="Mereny Z."/>
            <person name="Hegedus B."/>
            <person name="Baldrian P."/>
            <person name="Stursova M."/>
            <person name="Weitz H."/>
            <person name="Taylor A."/>
            <person name="Grigoriev I.V."/>
            <person name="Nagy L.G."/>
            <person name="Martin F."/>
            <person name="Kauserud H."/>
        </authorList>
    </citation>
    <scope>NUCLEOTIDE SEQUENCE</scope>
    <source>
        <strain evidence="3">CBHHK182m</strain>
    </source>
</reference>
<feature type="region of interest" description="Disordered" evidence="1">
    <location>
        <begin position="476"/>
        <end position="550"/>
    </location>
</feature>
<evidence type="ECO:0000313" key="3">
    <source>
        <dbReference type="EMBL" id="KAJ7714058.1"/>
    </source>
</evidence>
<dbReference type="GO" id="GO:0005634">
    <property type="term" value="C:nucleus"/>
    <property type="evidence" value="ECO:0007669"/>
    <property type="project" value="TreeGrafter"/>
</dbReference>
<dbReference type="Pfam" id="PF21762">
    <property type="entry name" value="DEDDh_C"/>
    <property type="match status" value="1"/>
</dbReference>
<dbReference type="InterPro" id="IPR048519">
    <property type="entry name" value="Gfd2/YDR514C-like_C"/>
</dbReference>
<accession>A0AAD7H7T6</accession>
<dbReference type="PANTHER" id="PTHR28083:SF1">
    <property type="entry name" value="GOOD FOR FULL DBP5 ACTIVITY PROTEIN 2"/>
    <property type="match status" value="1"/>
</dbReference>
<organism evidence="3 4">
    <name type="scientific">Mycena metata</name>
    <dbReference type="NCBI Taxonomy" id="1033252"/>
    <lineage>
        <taxon>Eukaryota</taxon>
        <taxon>Fungi</taxon>
        <taxon>Dikarya</taxon>
        <taxon>Basidiomycota</taxon>
        <taxon>Agaricomycotina</taxon>
        <taxon>Agaricomycetes</taxon>
        <taxon>Agaricomycetidae</taxon>
        <taxon>Agaricales</taxon>
        <taxon>Marasmiineae</taxon>
        <taxon>Mycenaceae</taxon>
        <taxon>Mycena</taxon>
    </lineage>
</organism>
<gene>
    <name evidence="3" type="ORF">B0H16DRAFT_530991</name>
</gene>
<dbReference type="PANTHER" id="PTHR28083">
    <property type="entry name" value="GOOD FOR FULL DBP5 ACTIVITY PROTEIN 2"/>
    <property type="match status" value="1"/>
</dbReference>
<dbReference type="EMBL" id="JARKIB010000331">
    <property type="protein sequence ID" value="KAJ7714058.1"/>
    <property type="molecule type" value="Genomic_DNA"/>
</dbReference>